<name>A0ABQ7GZB4_DUNSA</name>
<proteinExistence type="predicted"/>
<sequence length="273" mass="29810">MHFLAAFSHDEASFVCPFCPSSPTSVAVSGPKACTCVPEKQEVKVVNLEKARLQYREDTYTSYATDGEVHVLMVGEVASWPGIDVVKSNHDAFMRGQAPVEPDEAHWLLDFYRTFDAPGTRSDEVLDMALQSLEQVRGSFAFVIYDRLHHRVLAARDRDGVSPLYWGTDEAGQLKFGSDLADFSDCDPSATLFPAGAIFTSALNRAESDGPKGWVISGGGMPGQLLSFLPADKDNLHYRGIRAIPRITSQGVLCGAIFKVSSYADLAHPVLHL</sequence>
<gene>
    <name evidence="2" type="ORF">DUNSADRAFT_18229</name>
</gene>
<dbReference type="PANTHER" id="PTHR45952:SF4">
    <property type="entry name" value="ALUMINUM INDUCED PROTEIN WITH YGL AND LRDR MOTIFS"/>
    <property type="match status" value="1"/>
</dbReference>
<dbReference type="InterPro" id="IPR029055">
    <property type="entry name" value="Ntn_hydrolases_N"/>
</dbReference>
<organism evidence="2 3">
    <name type="scientific">Dunaliella salina</name>
    <name type="common">Green alga</name>
    <name type="synonym">Protococcus salinus</name>
    <dbReference type="NCBI Taxonomy" id="3046"/>
    <lineage>
        <taxon>Eukaryota</taxon>
        <taxon>Viridiplantae</taxon>
        <taxon>Chlorophyta</taxon>
        <taxon>core chlorophytes</taxon>
        <taxon>Chlorophyceae</taxon>
        <taxon>CS clade</taxon>
        <taxon>Chlamydomonadales</taxon>
        <taxon>Dunaliellaceae</taxon>
        <taxon>Dunaliella</taxon>
    </lineage>
</organism>
<dbReference type="PANTHER" id="PTHR45952">
    <property type="entry name" value="ALUMINUM INDUCED PROTEIN WITH YGL AND LRDR MOTIFS"/>
    <property type="match status" value="1"/>
</dbReference>
<dbReference type="SUPFAM" id="SSF56235">
    <property type="entry name" value="N-terminal nucleophile aminohydrolases (Ntn hydrolases)"/>
    <property type="match status" value="1"/>
</dbReference>
<dbReference type="InterPro" id="IPR024286">
    <property type="entry name" value="DUF3700"/>
</dbReference>
<dbReference type="Gene3D" id="3.60.20.10">
    <property type="entry name" value="Glutamine Phosphoribosylpyrophosphate, subunit 1, domain 1"/>
    <property type="match status" value="1"/>
</dbReference>
<dbReference type="InterPro" id="IPR044828">
    <property type="entry name" value="TSJT1-like"/>
</dbReference>
<dbReference type="SMART" id="SM01172">
    <property type="entry name" value="DUF3700"/>
    <property type="match status" value="1"/>
</dbReference>
<reference evidence="2" key="1">
    <citation type="submission" date="2017-08" db="EMBL/GenBank/DDBJ databases">
        <authorList>
            <person name="Polle J.E."/>
            <person name="Barry K."/>
            <person name="Cushman J."/>
            <person name="Schmutz J."/>
            <person name="Tran D."/>
            <person name="Hathwaick L.T."/>
            <person name="Yim W.C."/>
            <person name="Jenkins J."/>
            <person name="Mckie-Krisberg Z.M."/>
            <person name="Prochnik S."/>
            <person name="Lindquist E."/>
            <person name="Dockter R.B."/>
            <person name="Adam C."/>
            <person name="Molina H."/>
            <person name="Bunkerborg J."/>
            <person name="Jin E."/>
            <person name="Buchheim M."/>
            <person name="Magnuson J."/>
        </authorList>
    </citation>
    <scope>NUCLEOTIDE SEQUENCE</scope>
    <source>
        <strain evidence="2">CCAP 19/18</strain>
    </source>
</reference>
<keyword evidence="3" id="KW-1185">Reference proteome</keyword>
<dbReference type="Pfam" id="PF12481">
    <property type="entry name" value="DUF3700"/>
    <property type="match status" value="1"/>
</dbReference>
<protein>
    <submittedName>
        <fullName evidence="2">Aluminum induced protein-domain-containing protein</fullName>
    </submittedName>
</protein>
<dbReference type="Proteomes" id="UP000815325">
    <property type="component" value="Unassembled WGS sequence"/>
</dbReference>
<comment type="caution">
    <text evidence="2">The sequence shown here is derived from an EMBL/GenBank/DDBJ whole genome shotgun (WGS) entry which is preliminary data.</text>
</comment>
<evidence type="ECO:0000313" key="3">
    <source>
        <dbReference type="Proteomes" id="UP000815325"/>
    </source>
</evidence>
<evidence type="ECO:0000313" key="2">
    <source>
        <dbReference type="EMBL" id="KAF5839948.1"/>
    </source>
</evidence>
<evidence type="ECO:0000259" key="1">
    <source>
        <dbReference type="SMART" id="SM01172"/>
    </source>
</evidence>
<accession>A0ABQ7GZB4</accession>
<dbReference type="EMBL" id="MU069528">
    <property type="protein sequence ID" value="KAF5839948.1"/>
    <property type="molecule type" value="Genomic_DNA"/>
</dbReference>
<feature type="domain" description="DUF3700" evidence="1">
    <location>
        <begin position="4"/>
        <end position="260"/>
    </location>
</feature>